<protein>
    <submittedName>
        <fullName evidence="5">Septum-associated rare lipoprotein A</fullName>
    </submittedName>
</protein>
<dbReference type="CDD" id="cd22268">
    <property type="entry name" value="DPBB_RlpA-like"/>
    <property type="match status" value="1"/>
</dbReference>
<dbReference type="InterPro" id="IPR009009">
    <property type="entry name" value="RlpA-like_DPBB"/>
</dbReference>
<dbReference type="PANTHER" id="PTHR34183:SF1">
    <property type="entry name" value="ENDOLYTIC PEPTIDOGLYCAN TRANSGLYCOSYLASE RLPA"/>
    <property type="match status" value="1"/>
</dbReference>
<dbReference type="InterPro" id="IPR036680">
    <property type="entry name" value="SPOR-like_sf"/>
</dbReference>
<dbReference type="Gene3D" id="2.40.40.10">
    <property type="entry name" value="RlpA-like domain"/>
    <property type="match status" value="1"/>
</dbReference>
<organism evidence="5">
    <name type="scientific">hydrothermal vent metagenome</name>
    <dbReference type="NCBI Taxonomy" id="652676"/>
    <lineage>
        <taxon>unclassified sequences</taxon>
        <taxon>metagenomes</taxon>
        <taxon>ecological metagenomes</taxon>
    </lineage>
</organism>
<dbReference type="InterPro" id="IPR007730">
    <property type="entry name" value="SPOR-like_dom"/>
</dbReference>
<accession>A0A3B0WK48</accession>
<dbReference type="PROSITE" id="PS51257">
    <property type="entry name" value="PROKAR_LIPOPROTEIN"/>
    <property type="match status" value="1"/>
</dbReference>
<dbReference type="Pfam" id="PF03330">
    <property type="entry name" value="DPBB_1"/>
    <property type="match status" value="1"/>
</dbReference>
<evidence type="ECO:0000259" key="4">
    <source>
        <dbReference type="PROSITE" id="PS51724"/>
    </source>
</evidence>
<dbReference type="InterPro" id="IPR034718">
    <property type="entry name" value="RlpA"/>
</dbReference>
<dbReference type="AlphaFoldDB" id="A0A3B0WK48"/>
<dbReference type="GO" id="GO:0009279">
    <property type="term" value="C:cell outer membrane"/>
    <property type="evidence" value="ECO:0007669"/>
    <property type="project" value="TreeGrafter"/>
</dbReference>
<dbReference type="GO" id="GO:0042834">
    <property type="term" value="F:peptidoglycan binding"/>
    <property type="evidence" value="ECO:0007669"/>
    <property type="project" value="InterPro"/>
</dbReference>
<dbReference type="SUPFAM" id="SSF110997">
    <property type="entry name" value="Sporulation related repeat"/>
    <property type="match status" value="1"/>
</dbReference>
<feature type="domain" description="SPOR" evidence="4">
    <location>
        <begin position="199"/>
        <end position="279"/>
    </location>
</feature>
<dbReference type="EMBL" id="UOFE01000049">
    <property type="protein sequence ID" value="VAW55691.1"/>
    <property type="molecule type" value="Genomic_DNA"/>
</dbReference>
<dbReference type="InterPro" id="IPR036908">
    <property type="entry name" value="RlpA-like_sf"/>
</dbReference>
<dbReference type="PANTHER" id="PTHR34183">
    <property type="entry name" value="ENDOLYTIC PEPTIDOGLYCAN TRANSGLYCOSYLASE RLPA"/>
    <property type="match status" value="1"/>
</dbReference>
<dbReference type="HAMAP" id="MF_02071">
    <property type="entry name" value="RlpA"/>
    <property type="match status" value="1"/>
</dbReference>
<keyword evidence="1" id="KW-0732">Signal</keyword>
<dbReference type="GO" id="GO:0016829">
    <property type="term" value="F:lyase activity"/>
    <property type="evidence" value="ECO:0007669"/>
    <property type="project" value="UniProtKB-KW"/>
</dbReference>
<keyword evidence="3" id="KW-0961">Cell wall biogenesis/degradation</keyword>
<dbReference type="Pfam" id="PF05036">
    <property type="entry name" value="SPOR"/>
    <property type="match status" value="1"/>
</dbReference>
<sequence length="279" mass="30987">MKFGLHKTAKKVTIFSLRKNNLIFLVAILSASCSEVKDSAPVNYSKQWDEIPDAIPKAVKRSRYGNPDSYEVFGKTYYVKDSADGFQQKGIASWYGNKFHGQRTSSGEEYDMYAMTAAHKTLPIPVYVEVKNTDNGRVAIVKVNDRGPFHEGRIIDLSYAAATKLGVAQSGTANVVIRVVTSAEDKNQQRSNAVVESPLDENGKLYVQVAAFGAETNALQYLGKLQGEGFSDVRLHTESKKGKTIYRVRIGPLPTNHVAKTVLSQLKKNNHKNLKILRY</sequence>
<reference evidence="5" key="1">
    <citation type="submission" date="2018-06" db="EMBL/GenBank/DDBJ databases">
        <authorList>
            <person name="Zhirakovskaya E."/>
        </authorList>
    </citation>
    <scope>NUCLEOTIDE SEQUENCE</scope>
</reference>
<gene>
    <name evidence="5" type="ORF">MNBD_GAMMA05-2241</name>
</gene>
<evidence type="ECO:0000313" key="5">
    <source>
        <dbReference type="EMBL" id="VAW55691.1"/>
    </source>
</evidence>
<keyword evidence="2" id="KW-0456">Lyase</keyword>
<keyword evidence="5" id="KW-0449">Lipoprotein</keyword>
<dbReference type="NCBIfam" id="TIGR00413">
    <property type="entry name" value="rlpA"/>
    <property type="match status" value="1"/>
</dbReference>
<dbReference type="FunFam" id="2.40.40.10:FF:000003">
    <property type="entry name" value="Endolytic peptidoglycan transglycosylase RlpA"/>
    <property type="match status" value="1"/>
</dbReference>
<proteinExistence type="inferred from homology"/>
<evidence type="ECO:0000256" key="3">
    <source>
        <dbReference type="ARBA" id="ARBA00023316"/>
    </source>
</evidence>
<dbReference type="PROSITE" id="PS51724">
    <property type="entry name" value="SPOR"/>
    <property type="match status" value="1"/>
</dbReference>
<dbReference type="GO" id="GO:0071555">
    <property type="term" value="P:cell wall organization"/>
    <property type="evidence" value="ECO:0007669"/>
    <property type="project" value="UniProtKB-KW"/>
</dbReference>
<dbReference type="SUPFAM" id="SSF50685">
    <property type="entry name" value="Barwin-like endoglucanases"/>
    <property type="match status" value="1"/>
</dbReference>
<dbReference type="Gene3D" id="3.30.70.1070">
    <property type="entry name" value="Sporulation related repeat"/>
    <property type="match status" value="1"/>
</dbReference>
<name>A0A3B0WK48_9ZZZZ</name>
<evidence type="ECO:0000256" key="2">
    <source>
        <dbReference type="ARBA" id="ARBA00023239"/>
    </source>
</evidence>
<evidence type="ECO:0000256" key="1">
    <source>
        <dbReference type="ARBA" id="ARBA00022729"/>
    </source>
</evidence>
<dbReference type="InterPro" id="IPR012997">
    <property type="entry name" value="RplA"/>
</dbReference>